<name>A0A5A8DX48_CAFRO</name>
<dbReference type="PANTHER" id="PTHR12411">
    <property type="entry name" value="CYSTEINE PROTEASE FAMILY C1-RELATED"/>
    <property type="match status" value="1"/>
</dbReference>
<evidence type="ECO:0000313" key="5">
    <source>
        <dbReference type="EMBL" id="KAA0147237.1"/>
    </source>
</evidence>
<evidence type="ECO:0000256" key="2">
    <source>
        <dbReference type="ARBA" id="ARBA00023145"/>
    </source>
</evidence>
<sequence>MRAKLVEFGIDPDTLRPVATSFGPSARRGRLTTAASESEAGAVGGASELAGGGSAPVLPSLHGMPSSPTPESMRTFSVVLAAVVAATAMAGKFHDSSRPCFRKSEARDEVITGPRMHEALDMSAVPTSLDWRVQLQSMGGSISAARQQHQPHYCGACWAFAATSAMSDRLRISARGAYPEIDIAPQVVLDCDNYDDGCYGGDPTTAYKFIHENNVTSETCNLYMAQGHYKTGRTCTSSSYCYTCSPSTGCAPVAKYDAHHIDQYGSISGETQMIAELQRGPITCGVAVTAGFEDYRGGIFTDPTNSTNIEHSISVVGYGEEKGQKYWIGRNSWGTWWGEARGFFRIARGSANGKGNLCIECDCQFGVPTGFKPPSPLPLKEGVIAPELTEVVVDVEAEVSDKATFAWDAPAAAPATGVYHDESRPGVVAASTVESVVTGPTGWQMPGAVPDAFDWRNVKGTDFTTWNKNQHIPVYCGSCWAQGTTSALSDRITIALNNPAVAQINLATQVIVNCRAGGSCQGGDPMGVYEWGHNNGIPDQTCQAYTATNGDGQCTAQEVCQVCAPSNSSFSPGSCKAVTSYPTWKVGDYYQIPNDVEKIKAEIYNKGPISCGVDVTARFEAYTGGILSDPVAFPQIDHEISLAGYGVDQATGKTYFILRNSWGTPWGEEGWMRIDSDSNGVSTACSAGVPIITNEQRRALGL</sequence>
<evidence type="ECO:0000313" key="6">
    <source>
        <dbReference type="EMBL" id="KAA0168281.1"/>
    </source>
</evidence>
<evidence type="ECO:0000313" key="8">
    <source>
        <dbReference type="Proteomes" id="UP000323011"/>
    </source>
</evidence>
<keyword evidence="2" id="KW-0865">Zymogen</keyword>
<organism evidence="6 7">
    <name type="scientific">Cafeteria roenbergensis</name>
    <name type="common">Marine flagellate</name>
    <dbReference type="NCBI Taxonomy" id="33653"/>
    <lineage>
        <taxon>Eukaryota</taxon>
        <taxon>Sar</taxon>
        <taxon>Stramenopiles</taxon>
        <taxon>Bigyra</taxon>
        <taxon>Opalozoa</taxon>
        <taxon>Bicosoecida</taxon>
        <taxon>Cafeteriaceae</taxon>
        <taxon>Cafeteria</taxon>
    </lineage>
</organism>
<evidence type="ECO:0000259" key="4">
    <source>
        <dbReference type="SMART" id="SM00645"/>
    </source>
</evidence>
<dbReference type="Proteomes" id="UP000322899">
    <property type="component" value="Unassembled WGS sequence"/>
</dbReference>
<dbReference type="InterPro" id="IPR013128">
    <property type="entry name" value="Peptidase_C1A"/>
</dbReference>
<dbReference type="SUPFAM" id="SSF54001">
    <property type="entry name" value="Cysteine proteinases"/>
    <property type="match status" value="2"/>
</dbReference>
<dbReference type="InterPro" id="IPR000668">
    <property type="entry name" value="Peptidase_C1A_C"/>
</dbReference>
<feature type="region of interest" description="Disordered" evidence="3">
    <location>
        <begin position="19"/>
        <end position="48"/>
    </location>
</feature>
<proteinExistence type="inferred from homology"/>
<keyword evidence="8" id="KW-1185">Reference proteome</keyword>
<evidence type="ECO:0000256" key="3">
    <source>
        <dbReference type="SAM" id="MobiDB-lite"/>
    </source>
</evidence>
<gene>
    <name evidence="6" type="ORF">FNF27_07161</name>
    <name evidence="5" type="ORF">FNF29_07498</name>
</gene>
<dbReference type="OMA" id="KDNGCHG"/>
<dbReference type="FunFam" id="3.90.70.10:FF:000117">
    <property type="entry name" value="Probable papain cysteine protease"/>
    <property type="match status" value="1"/>
</dbReference>
<dbReference type="OrthoDB" id="190265at2759"/>
<accession>A0A5A8DX48</accession>
<feature type="domain" description="Peptidase C1A papain C-terminal" evidence="4">
    <location>
        <begin position="449"/>
        <end position="689"/>
    </location>
</feature>
<dbReference type="AlphaFoldDB" id="A0A5A8DX48"/>
<dbReference type="EMBL" id="VLTO01000076">
    <property type="protein sequence ID" value="KAA0168281.1"/>
    <property type="molecule type" value="Genomic_DNA"/>
</dbReference>
<evidence type="ECO:0000256" key="1">
    <source>
        <dbReference type="ARBA" id="ARBA00008455"/>
    </source>
</evidence>
<dbReference type="InterPro" id="IPR038765">
    <property type="entry name" value="Papain-like_cys_pep_sf"/>
</dbReference>
<dbReference type="Gene3D" id="3.90.70.10">
    <property type="entry name" value="Cysteine proteinases"/>
    <property type="match status" value="2"/>
</dbReference>
<feature type="compositionally biased region" description="Low complexity" evidence="3">
    <location>
        <begin position="34"/>
        <end position="48"/>
    </location>
</feature>
<dbReference type="Pfam" id="PF00112">
    <property type="entry name" value="Peptidase_C1"/>
    <property type="match status" value="2"/>
</dbReference>
<dbReference type="GO" id="GO:0006508">
    <property type="term" value="P:proteolysis"/>
    <property type="evidence" value="ECO:0007669"/>
    <property type="project" value="InterPro"/>
</dbReference>
<evidence type="ECO:0000313" key="7">
    <source>
        <dbReference type="Proteomes" id="UP000322899"/>
    </source>
</evidence>
<comment type="similarity">
    <text evidence="1">Belongs to the peptidase C1 family.</text>
</comment>
<dbReference type="EMBL" id="VLTN01000070">
    <property type="protein sequence ID" value="KAA0147237.1"/>
    <property type="molecule type" value="Genomic_DNA"/>
</dbReference>
<dbReference type="PRINTS" id="PR00705">
    <property type="entry name" value="PAPAIN"/>
</dbReference>
<dbReference type="SMART" id="SM00645">
    <property type="entry name" value="Pept_C1"/>
    <property type="match status" value="2"/>
</dbReference>
<comment type="caution">
    <text evidence="6">The sequence shown here is derived from an EMBL/GenBank/DDBJ whole genome shotgun (WGS) entry which is preliminary data.</text>
</comment>
<feature type="domain" description="Peptidase C1A papain C-terminal" evidence="4">
    <location>
        <begin position="125"/>
        <end position="367"/>
    </location>
</feature>
<protein>
    <recommendedName>
        <fullName evidence="4">Peptidase C1A papain C-terminal domain-containing protein</fullName>
    </recommendedName>
</protein>
<reference evidence="7 8" key="1">
    <citation type="submission" date="2019-07" db="EMBL/GenBank/DDBJ databases">
        <title>Genomes of Cafeteria roenbergensis.</title>
        <authorList>
            <person name="Fischer M.G."/>
            <person name="Hackl T."/>
            <person name="Roman M."/>
        </authorList>
    </citation>
    <scope>NUCLEOTIDE SEQUENCE [LARGE SCALE GENOMIC DNA]</scope>
    <source>
        <strain evidence="5 8">BVI</strain>
        <strain evidence="6 7">E4-10P</strain>
    </source>
</reference>
<dbReference type="Proteomes" id="UP000323011">
    <property type="component" value="Unassembled WGS sequence"/>
</dbReference>
<dbReference type="GO" id="GO:0008234">
    <property type="term" value="F:cysteine-type peptidase activity"/>
    <property type="evidence" value="ECO:0007669"/>
    <property type="project" value="InterPro"/>
</dbReference>